<dbReference type="AlphaFoldDB" id="T5KH16"/>
<dbReference type="SUPFAM" id="SSF53474">
    <property type="entry name" value="alpha/beta-Hydrolases"/>
    <property type="match status" value="1"/>
</dbReference>
<evidence type="ECO:0000313" key="2">
    <source>
        <dbReference type="Proteomes" id="UP000016033"/>
    </source>
</evidence>
<comment type="caution">
    <text evidence="1">The sequence shown here is derived from an EMBL/GenBank/DDBJ whole genome shotgun (WGS) entry which is preliminary data.</text>
</comment>
<gene>
    <name evidence="1" type="ORF">L687_04665</name>
</gene>
<evidence type="ECO:0000313" key="1">
    <source>
        <dbReference type="EMBL" id="EQM74759.1"/>
    </source>
</evidence>
<name>T5KH16_MICMQ</name>
<accession>T5KH16</accession>
<sequence length="185" mass="20266">MGRATRLGLDEWNDVEAALAYSRRNGAQRILLVGWCLGATIALLLGDHSSHKDLLRGQILISPATDWHALAQTASRRMKLPAPALAVALIMKCLGTRPLCRLAGVAEPIDFAGLDWSGRRTVDIPTLVIHSRGDRTAPLSSSRRFADRCPSRVVLHETTPAAHTREYNVDPDGFSDAILDWLARL</sequence>
<reference evidence="1 2" key="1">
    <citation type="journal article" date="2013" name="Genome Announc.">
        <title>Whole-genome sequences of five oyster-associated bacteria show potential for crude oil hydrocarbon degradation.</title>
        <authorList>
            <person name="Chauhan A."/>
            <person name="Green S."/>
            <person name="Pathak A."/>
            <person name="Thomas J."/>
            <person name="Venkatramanan R."/>
        </authorList>
    </citation>
    <scope>NUCLEOTIDE SEQUENCE [LARGE SCALE GENOMIC DNA]</scope>
    <source>
        <strain evidence="1 2">MF109</strain>
    </source>
</reference>
<protein>
    <recommendedName>
        <fullName evidence="3">Serine aminopeptidase S33 domain-containing protein</fullName>
    </recommendedName>
</protein>
<dbReference type="Proteomes" id="UP000016033">
    <property type="component" value="Unassembled WGS sequence"/>
</dbReference>
<dbReference type="EMBL" id="ATAO01000206">
    <property type="protein sequence ID" value="EQM74759.1"/>
    <property type="molecule type" value="Genomic_DNA"/>
</dbReference>
<proteinExistence type="predicted"/>
<dbReference type="InterPro" id="IPR029058">
    <property type="entry name" value="AB_hydrolase_fold"/>
</dbReference>
<organism evidence="1 2">
    <name type="scientific">Microbacterium maritypicum MF109</name>
    <dbReference type="NCBI Taxonomy" id="1333857"/>
    <lineage>
        <taxon>Bacteria</taxon>
        <taxon>Bacillati</taxon>
        <taxon>Actinomycetota</taxon>
        <taxon>Actinomycetes</taxon>
        <taxon>Micrococcales</taxon>
        <taxon>Microbacteriaceae</taxon>
        <taxon>Microbacterium</taxon>
    </lineage>
</organism>
<evidence type="ECO:0008006" key="3">
    <source>
        <dbReference type="Google" id="ProtNLM"/>
    </source>
</evidence>
<dbReference type="Gene3D" id="3.40.50.1820">
    <property type="entry name" value="alpha/beta hydrolase"/>
    <property type="match status" value="1"/>
</dbReference>